<dbReference type="GO" id="GO:0016020">
    <property type="term" value="C:membrane"/>
    <property type="evidence" value="ECO:0007669"/>
    <property type="project" value="UniProtKB-SubCell"/>
</dbReference>
<feature type="transmembrane region" description="Helical" evidence="7">
    <location>
        <begin position="140"/>
        <end position="164"/>
    </location>
</feature>
<evidence type="ECO:0000256" key="3">
    <source>
        <dbReference type="ARBA" id="ARBA00006483"/>
    </source>
</evidence>
<dbReference type="OMA" id="PWTVFFN"/>
<feature type="transmembrane region" description="Helical" evidence="7">
    <location>
        <begin position="86"/>
        <end position="119"/>
    </location>
</feature>
<keyword evidence="4 7" id="KW-0812">Transmembrane</keyword>
<dbReference type="GO" id="GO:0008021">
    <property type="term" value="C:synaptic vesicle"/>
    <property type="evidence" value="ECO:0007669"/>
    <property type="project" value="UniProtKB-SubCell"/>
</dbReference>
<name>A0A0L8I921_OCTBM</name>
<evidence type="ECO:0000256" key="1">
    <source>
        <dbReference type="ARBA" id="ARBA00004141"/>
    </source>
</evidence>
<accession>A0A0L8I921</accession>
<comment type="subcellular location">
    <subcellularLocation>
        <location evidence="2">Cytoplasmic vesicle</location>
        <location evidence="2">Secretory vesicle</location>
        <location evidence="2">Synaptic vesicle</location>
    </subcellularLocation>
    <subcellularLocation>
        <location evidence="1 7">Membrane</location>
        <topology evidence="1 7">Multi-pass membrane protein</topology>
    </subcellularLocation>
</comment>
<reference evidence="8" key="1">
    <citation type="submission" date="2015-07" db="EMBL/GenBank/DDBJ databases">
        <title>MeaNS - Measles Nucleotide Surveillance Program.</title>
        <authorList>
            <person name="Tran T."/>
            <person name="Druce J."/>
        </authorList>
    </citation>
    <scope>NUCLEOTIDE SEQUENCE</scope>
    <source>
        <strain evidence="8">UCB-OBI-ISO-001</strain>
        <tissue evidence="8">Gonad</tissue>
    </source>
</reference>
<dbReference type="Pfam" id="PF03208">
    <property type="entry name" value="PRA1"/>
    <property type="match status" value="1"/>
</dbReference>
<dbReference type="PANTHER" id="PTHR19317">
    <property type="entry name" value="PRENYLATED RAB ACCEPTOR 1-RELATED"/>
    <property type="match status" value="1"/>
</dbReference>
<dbReference type="GO" id="GO:0005794">
    <property type="term" value="C:Golgi apparatus"/>
    <property type="evidence" value="ECO:0007669"/>
    <property type="project" value="TreeGrafter"/>
</dbReference>
<dbReference type="STRING" id="37653.A0A0L8I921"/>
<dbReference type="EMBL" id="KQ416246">
    <property type="protein sequence ID" value="KOF97904.1"/>
    <property type="molecule type" value="Genomic_DNA"/>
</dbReference>
<proteinExistence type="inferred from homology"/>
<evidence type="ECO:0000256" key="4">
    <source>
        <dbReference type="ARBA" id="ARBA00022692"/>
    </source>
</evidence>
<evidence type="ECO:0000256" key="2">
    <source>
        <dbReference type="ARBA" id="ARBA00004234"/>
    </source>
</evidence>
<dbReference type="KEGG" id="obi:106880250"/>
<evidence type="ECO:0000256" key="6">
    <source>
        <dbReference type="ARBA" id="ARBA00023136"/>
    </source>
</evidence>
<evidence type="ECO:0000313" key="8">
    <source>
        <dbReference type="EMBL" id="KOF97904.1"/>
    </source>
</evidence>
<evidence type="ECO:0000256" key="5">
    <source>
        <dbReference type="ARBA" id="ARBA00022989"/>
    </source>
</evidence>
<dbReference type="OrthoDB" id="63113at2759"/>
<dbReference type="AlphaFoldDB" id="A0A0L8I921"/>
<organism evidence="8">
    <name type="scientific">Octopus bimaculoides</name>
    <name type="common">California two-spotted octopus</name>
    <dbReference type="NCBI Taxonomy" id="37653"/>
    <lineage>
        <taxon>Eukaryota</taxon>
        <taxon>Metazoa</taxon>
        <taxon>Spiralia</taxon>
        <taxon>Lophotrochozoa</taxon>
        <taxon>Mollusca</taxon>
        <taxon>Cephalopoda</taxon>
        <taxon>Coleoidea</taxon>
        <taxon>Octopodiformes</taxon>
        <taxon>Octopoda</taxon>
        <taxon>Incirrata</taxon>
        <taxon>Octopodidae</taxon>
        <taxon>Octopus</taxon>
    </lineage>
</organism>
<protein>
    <recommendedName>
        <fullName evidence="7">PRA1 family protein</fullName>
    </recommendedName>
</protein>
<keyword evidence="6 7" id="KW-0472">Membrane</keyword>
<evidence type="ECO:0000256" key="7">
    <source>
        <dbReference type="RuleBase" id="RU363107"/>
    </source>
</evidence>
<keyword evidence="5 7" id="KW-1133">Transmembrane helix</keyword>
<dbReference type="InterPro" id="IPR004895">
    <property type="entry name" value="Prenylated_rab_accept_PRA1"/>
</dbReference>
<sequence length="194" mass="21619">MDEQHLLEGNIEGAENNNSTLTRKGKQSKMSVTLSSVAAREWFQKKRETIKPWGEFLNTSKFRIPKNLAEVPKYTMKNIEDFQSNYLFVFIGLVIVCILTSPLLLIALAACLGACYIISLKNQEKKRTIMGHELSLGQQYAGVGVLSFPLFWVAGAGSAVFWVIGASFFVIGLHAIMYNGAEEQEGFDLEMESV</sequence>
<comment type="similarity">
    <text evidence="3 7">Belongs to the PRA1 family.</text>
</comment>
<dbReference type="PANTHER" id="PTHR19317:SF0">
    <property type="entry name" value="PRENYLATED RAB ACCEPTOR PROTEIN 1"/>
    <property type="match status" value="1"/>
</dbReference>
<gene>
    <name evidence="8" type="ORF">OCBIM_22028072mg</name>
</gene>